<evidence type="ECO:0000313" key="1">
    <source>
        <dbReference type="EMBL" id="EGP93862.1"/>
    </source>
</evidence>
<dbReference type="RefSeq" id="WP_007550718.1">
    <property type="nucleotide sequence ID" value="NZ_AFPU01000001.1"/>
</dbReference>
<reference evidence="1 2" key="1">
    <citation type="journal article" date="2011" name="J. Bacteriol.">
        <title>Genome Sequence of an Ammonia-Oxidizing Soil Archaeon, "Candidatus Nitrosoarchaeum koreensis" MY1.</title>
        <authorList>
            <person name="Kim B.K."/>
            <person name="Jung M.Y."/>
            <person name="Yu D.S."/>
            <person name="Park S.J."/>
            <person name="Oh T.K."/>
            <person name="Rhee S.K."/>
            <person name="Kim J.F."/>
        </authorList>
    </citation>
    <scope>NUCLEOTIDE SEQUENCE [LARGE SCALE GENOMIC DNA]</scope>
    <source>
        <strain evidence="1 2">MY1</strain>
    </source>
</reference>
<dbReference type="STRING" id="1001994.MY1_1102"/>
<protein>
    <submittedName>
        <fullName evidence="1">Uncharacterized protein</fullName>
    </submittedName>
</protein>
<dbReference type="Proteomes" id="UP000004440">
    <property type="component" value="Unassembled WGS sequence"/>
</dbReference>
<dbReference type="AlphaFoldDB" id="F9CX60"/>
<gene>
    <name evidence="1" type="ORF">MY1_1102</name>
</gene>
<comment type="caution">
    <text evidence="1">The sequence shown here is derived from an EMBL/GenBank/DDBJ whole genome shotgun (WGS) entry which is preliminary data.</text>
</comment>
<sequence length="71" mass="8184">MTVTKIAKLPVFLNKIIDDVTVIGLSAQMLELRFKKSLDDETTMYFQQIRNRCNVISKNIYKNANNFPSSN</sequence>
<accession>F9CX60</accession>
<name>F9CX60_9ARCH</name>
<dbReference type="EMBL" id="AFPU01000001">
    <property type="protein sequence ID" value="EGP93862.1"/>
    <property type="molecule type" value="Genomic_DNA"/>
</dbReference>
<keyword evidence="2" id="KW-1185">Reference proteome</keyword>
<proteinExistence type="predicted"/>
<organism evidence="1 2">
    <name type="scientific">Nitrosarchaeum koreense MY1</name>
    <dbReference type="NCBI Taxonomy" id="1001994"/>
    <lineage>
        <taxon>Archaea</taxon>
        <taxon>Nitrososphaerota</taxon>
        <taxon>Nitrososphaeria</taxon>
        <taxon>Nitrosopumilales</taxon>
        <taxon>Nitrosopumilaceae</taxon>
        <taxon>Nitrosarchaeum</taxon>
    </lineage>
</organism>
<evidence type="ECO:0000313" key="2">
    <source>
        <dbReference type="Proteomes" id="UP000004440"/>
    </source>
</evidence>